<dbReference type="InterPro" id="IPR026848">
    <property type="entry name" value="Fancl"/>
</dbReference>
<name>A0A8T1VXZ3_9STRA</name>
<dbReference type="OrthoDB" id="10263265at2759"/>
<dbReference type="InterPro" id="IPR019162">
    <property type="entry name" value="FancL_WD-rpt_cont_dom"/>
</dbReference>
<dbReference type="Proteomes" id="UP000694044">
    <property type="component" value="Unassembled WGS sequence"/>
</dbReference>
<evidence type="ECO:0000313" key="6">
    <source>
        <dbReference type="Proteomes" id="UP000694044"/>
    </source>
</evidence>
<proteinExistence type="predicted"/>
<dbReference type="InterPro" id="IPR026850">
    <property type="entry name" value="FANCL_C"/>
</dbReference>
<keyword evidence="6" id="KW-1185">Reference proteome</keyword>
<feature type="domain" description="FANCL C-terminal" evidence="2">
    <location>
        <begin position="307"/>
        <end position="393"/>
    </location>
</feature>
<reference evidence="5" key="1">
    <citation type="submission" date="2021-02" db="EMBL/GenBank/DDBJ databases">
        <authorList>
            <person name="Palmer J.M."/>
        </authorList>
    </citation>
    <scope>NUCLEOTIDE SEQUENCE</scope>
    <source>
        <strain evidence="5">SCRP734</strain>
    </source>
</reference>
<dbReference type="GO" id="GO:0006513">
    <property type="term" value="P:protein monoubiquitination"/>
    <property type="evidence" value="ECO:0007669"/>
    <property type="project" value="TreeGrafter"/>
</dbReference>
<feature type="domain" description="FANCL UBC-like" evidence="4">
    <location>
        <begin position="201"/>
        <end position="298"/>
    </location>
</feature>
<dbReference type="CDD" id="cd23831">
    <property type="entry name" value="DRWD-N_FANCL"/>
    <property type="match status" value="1"/>
</dbReference>
<dbReference type="InterPro" id="IPR044037">
    <property type="entry name" value="FANCL_d3"/>
</dbReference>
<evidence type="ECO:0000259" key="2">
    <source>
        <dbReference type="Pfam" id="PF11793"/>
    </source>
</evidence>
<evidence type="ECO:0008006" key="7">
    <source>
        <dbReference type="Google" id="ProtNLM"/>
    </source>
</evidence>
<accession>A0A8T1VXZ3</accession>
<dbReference type="Pfam" id="PF18890">
    <property type="entry name" value="FANCL_d2"/>
    <property type="match status" value="1"/>
</dbReference>
<dbReference type="InterPro" id="IPR043898">
    <property type="entry name" value="FANCL_d2"/>
</dbReference>
<dbReference type="SMART" id="SM01197">
    <property type="entry name" value="FANCL_C"/>
    <property type="match status" value="1"/>
</dbReference>
<dbReference type="AlphaFoldDB" id="A0A8T1VXZ3"/>
<dbReference type="Pfam" id="PF18891">
    <property type="entry name" value="FANCL_d3"/>
    <property type="match status" value="1"/>
</dbReference>
<evidence type="ECO:0000313" key="5">
    <source>
        <dbReference type="EMBL" id="KAG7386342.1"/>
    </source>
</evidence>
<dbReference type="CDD" id="cd23832">
    <property type="entry name" value="DRWD-C_FANCL"/>
    <property type="match status" value="1"/>
</dbReference>
<dbReference type="PANTHER" id="PTHR13206:SF0">
    <property type="entry name" value="E3 UBIQUITIN-PROTEIN LIGASE FANCL"/>
    <property type="match status" value="1"/>
</dbReference>
<sequence>MHFVPEDAARASYRGYVRVGGDEFAVRVSNVAHDARTGQAVLVTAQLDVERALAARLKPHSATLKLRLAQASSLAGFAAELEELVAISCRPQTDNQAALPGAKYYARLLAELDVVGWNRLRHLSDDLRSLELEAKDRAGRTHALRLLLPLQYEAAGFAAKPECLVDAPEPLELQWPPDTNQTVLDDVLKQFERFLDKFQGFWDVLDALDAATCVMEPHHPTRATGRRRLALERHASVQFEVDPANPTAVLNELSFFGNQASVGALRGHWGNNAVSKWDESRLLHKNLEEVLEVTLPSPKTTKPEEFAVECGICYSYRLEEDEEKGGTAGSMQRNAAAEGSRIPDRLCENPNCNRPFHARCLFDWLRALPTSRQSFHTVFGECPYCREAISAKFQPEF</sequence>
<dbReference type="Pfam" id="PF11793">
    <property type="entry name" value="FANCL_C"/>
    <property type="match status" value="1"/>
</dbReference>
<dbReference type="CDD" id="cd23786">
    <property type="entry name" value="ELF_FANCL"/>
    <property type="match status" value="1"/>
</dbReference>
<dbReference type="GO" id="GO:0036297">
    <property type="term" value="P:interstrand cross-link repair"/>
    <property type="evidence" value="ECO:0007669"/>
    <property type="project" value="InterPro"/>
</dbReference>
<protein>
    <recommendedName>
        <fullName evidence="7">FANCL C-terminal domain-containing protein</fullName>
    </recommendedName>
</protein>
<gene>
    <name evidence="5" type="ORF">PHYPSEUDO_000377</name>
</gene>
<dbReference type="GO" id="GO:0043240">
    <property type="term" value="C:Fanconi anaemia nuclear complex"/>
    <property type="evidence" value="ECO:0007669"/>
    <property type="project" value="InterPro"/>
</dbReference>
<feature type="domain" description="Fanconi anemia complex subunit FancL WD-repeat containing" evidence="1">
    <location>
        <begin position="3"/>
        <end position="85"/>
    </location>
</feature>
<dbReference type="Pfam" id="PF09765">
    <property type="entry name" value="FANCL_d1"/>
    <property type="match status" value="1"/>
</dbReference>
<dbReference type="PANTHER" id="PTHR13206">
    <property type="entry name" value="UBIQUITIN LIGASE PROTEIN PHF9 FANCONI ANEMIA GROUP L PROTEIN"/>
    <property type="match status" value="1"/>
</dbReference>
<dbReference type="GO" id="GO:0061630">
    <property type="term" value="F:ubiquitin protein ligase activity"/>
    <property type="evidence" value="ECO:0007669"/>
    <property type="project" value="TreeGrafter"/>
</dbReference>
<dbReference type="EMBL" id="JAGDFM010000102">
    <property type="protein sequence ID" value="KAG7386342.1"/>
    <property type="molecule type" value="Genomic_DNA"/>
</dbReference>
<organism evidence="5 6">
    <name type="scientific">Phytophthora pseudosyringae</name>
    <dbReference type="NCBI Taxonomy" id="221518"/>
    <lineage>
        <taxon>Eukaryota</taxon>
        <taxon>Sar</taxon>
        <taxon>Stramenopiles</taxon>
        <taxon>Oomycota</taxon>
        <taxon>Peronosporomycetes</taxon>
        <taxon>Peronosporales</taxon>
        <taxon>Peronosporaceae</taxon>
        <taxon>Phytophthora</taxon>
    </lineage>
</organism>
<evidence type="ECO:0000259" key="3">
    <source>
        <dbReference type="Pfam" id="PF18890"/>
    </source>
</evidence>
<evidence type="ECO:0000259" key="1">
    <source>
        <dbReference type="Pfam" id="PF09765"/>
    </source>
</evidence>
<comment type="caution">
    <text evidence="5">The sequence shown here is derived from an EMBL/GenBank/DDBJ whole genome shotgun (WGS) entry which is preliminary data.</text>
</comment>
<feature type="domain" description="FANCL UBC-like" evidence="3">
    <location>
        <begin position="102"/>
        <end position="198"/>
    </location>
</feature>
<evidence type="ECO:0000259" key="4">
    <source>
        <dbReference type="Pfam" id="PF18891"/>
    </source>
</evidence>
<dbReference type="CDD" id="cd16490">
    <property type="entry name" value="RING-CH-C4HC3_FANCL"/>
    <property type="match status" value="1"/>
</dbReference>